<dbReference type="PANTHER" id="PTHR47478">
    <property type="match status" value="1"/>
</dbReference>
<dbReference type="NCBIfam" id="TIGR01509">
    <property type="entry name" value="HAD-SF-IA-v3"/>
    <property type="match status" value="1"/>
</dbReference>
<dbReference type="SFLD" id="SFLDS00003">
    <property type="entry name" value="Haloacid_Dehalogenase"/>
    <property type="match status" value="1"/>
</dbReference>
<name>A0A0R1S5J9_9LACO</name>
<dbReference type="InterPro" id="IPR023214">
    <property type="entry name" value="HAD_sf"/>
</dbReference>
<dbReference type="PATRIC" id="fig|1122152.4.peg.382"/>
<dbReference type="CDD" id="cd04305">
    <property type="entry name" value="HAD_Neu5Ac-Pase_like"/>
    <property type="match status" value="1"/>
</dbReference>
<dbReference type="Gene3D" id="3.40.50.1000">
    <property type="entry name" value="HAD superfamily/HAD-like"/>
    <property type="match status" value="1"/>
</dbReference>
<dbReference type="OrthoDB" id="9802350at2"/>
<dbReference type="Pfam" id="PF00702">
    <property type="entry name" value="Hydrolase"/>
    <property type="match status" value="1"/>
</dbReference>
<dbReference type="PRINTS" id="PR00413">
    <property type="entry name" value="HADHALOGNASE"/>
</dbReference>
<dbReference type="InterPro" id="IPR006439">
    <property type="entry name" value="HAD-SF_hydro_IA"/>
</dbReference>
<reference evidence="1 2" key="1">
    <citation type="journal article" date="2015" name="Genome Announc.">
        <title>Expanding the biotechnology potential of lactobacilli through comparative genomics of 213 strains and associated genera.</title>
        <authorList>
            <person name="Sun Z."/>
            <person name="Harris H.M."/>
            <person name="McCann A."/>
            <person name="Guo C."/>
            <person name="Argimon S."/>
            <person name="Zhang W."/>
            <person name="Yang X."/>
            <person name="Jeffery I.B."/>
            <person name="Cooney J.C."/>
            <person name="Kagawa T.F."/>
            <person name="Liu W."/>
            <person name="Song Y."/>
            <person name="Salvetti E."/>
            <person name="Wrobel A."/>
            <person name="Rasinkangas P."/>
            <person name="Parkhill J."/>
            <person name="Rea M.C."/>
            <person name="O'Sullivan O."/>
            <person name="Ritari J."/>
            <person name="Douillard F.P."/>
            <person name="Paul Ross R."/>
            <person name="Yang R."/>
            <person name="Briner A.E."/>
            <person name="Felis G.E."/>
            <person name="de Vos W.M."/>
            <person name="Barrangou R."/>
            <person name="Klaenhammer T.R."/>
            <person name="Caufield P.W."/>
            <person name="Cui Y."/>
            <person name="Zhang H."/>
            <person name="O'Toole P.W."/>
        </authorList>
    </citation>
    <scope>NUCLEOTIDE SEQUENCE [LARGE SCALE GENOMIC DNA]</scope>
    <source>
        <strain evidence="1 2">DSM 15354</strain>
    </source>
</reference>
<gene>
    <name evidence="1" type="ORF">FC23_GL000376</name>
</gene>
<dbReference type="InterPro" id="IPR052550">
    <property type="entry name" value="Pyrimidine_5'-ntase_YjjG"/>
</dbReference>
<dbReference type="STRING" id="1122152.GCA_000425905_01353"/>
<comment type="caution">
    <text evidence="1">The sequence shown here is derived from an EMBL/GenBank/DDBJ whole genome shotgun (WGS) entry which is preliminary data.</text>
</comment>
<dbReference type="PANTHER" id="PTHR47478:SF1">
    <property type="entry name" value="PYRIMIDINE 5'-NUCLEOTIDASE YJJG"/>
    <property type="match status" value="1"/>
</dbReference>
<dbReference type="Proteomes" id="UP000051931">
    <property type="component" value="Unassembled WGS sequence"/>
</dbReference>
<organism evidence="1 2">
    <name type="scientific">Lactobacillus psittaci DSM 15354</name>
    <dbReference type="NCBI Taxonomy" id="1122152"/>
    <lineage>
        <taxon>Bacteria</taxon>
        <taxon>Bacillati</taxon>
        <taxon>Bacillota</taxon>
        <taxon>Bacilli</taxon>
        <taxon>Lactobacillales</taxon>
        <taxon>Lactobacillaceae</taxon>
        <taxon>Lactobacillus</taxon>
    </lineage>
</organism>
<dbReference type="NCBIfam" id="TIGR01549">
    <property type="entry name" value="HAD-SF-IA-v1"/>
    <property type="match status" value="1"/>
</dbReference>
<keyword evidence="2" id="KW-1185">Reference proteome</keyword>
<dbReference type="GO" id="GO:0008253">
    <property type="term" value="F:5'-nucleotidase activity"/>
    <property type="evidence" value="ECO:0007669"/>
    <property type="project" value="InterPro"/>
</dbReference>
<dbReference type="RefSeq" id="WP_027825297.1">
    <property type="nucleotide sequence ID" value="NZ_AUEI01000015.1"/>
</dbReference>
<dbReference type="InterPro" id="IPR036412">
    <property type="entry name" value="HAD-like_sf"/>
</dbReference>
<accession>A0A0R1S5J9</accession>
<dbReference type="eggNOG" id="COG1011">
    <property type="taxonomic scope" value="Bacteria"/>
</dbReference>
<dbReference type="InterPro" id="IPR023198">
    <property type="entry name" value="PGP-like_dom2"/>
</dbReference>
<dbReference type="SFLD" id="SFLDG01135">
    <property type="entry name" value="C1.5.6:_HAD__Beta-PGM__Phospha"/>
    <property type="match status" value="1"/>
</dbReference>
<dbReference type="AlphaFoldDB" id="A0A0R1S5J9"/>
<dbReference type="NCBIfam" id="TIGR02254">
    <property type="entry name" value="YjjG_YfnB"/>
    <property type="match status" value="1"/>
</dbReference>
<keyword evidence="1" id="KW-0378">Hydrolase</keyword>
<proteinExistence type="predicted"/>
<dbReference type="SFLD" id="SFLDG01129">
    <property type="entry name" value="C1.5:_HAD__Beta-PGM__Phosphata"/>
    <property type="match status" value="1"/>
</dbReference>
<dbReference type="Gene3D" id="1.10.150.240">
    <property type="entry name" value="Putative phosphatase, domain 2"/>
    <property type="match status" value="1"/>
</dbReference>
<evidence type="ECO:0000313" key="1">
    <source>
        <dbReference type="EMBL" id="KRL62122.1"/>
    </source>
</evidence>
<dbReference type="InterPro" id="IPR011951">
    <property type="entry name" value="HAD-SF_hydro_IA_YjjG/PynA"/>
</dbReference>
<dbReference type="SUPFAM" id="SSF56784">
    <property type="entry name" value="HAD-like"/>
    <property type="match status" value="1"/>
</dbReference>
<sequence length="235" mass="27812">MRYQQLIFDVDDTLISLASTESFALQSLFNAHNWPLSNNLRRQYHAYNQGLWRKLEQGELTYQELSERCFRVFLKENLDIDVDGQKTMDEYRSYFGEAHQLLPGVEDTLRFAKSEGYKLAVLSNGEQFMQTHRLKLAGIYDYFDLIVTSEEAGYQKPDERIFDYFFSRSGISPDKTLFFGDGLQSDILGAERYGFDSVWYNHHHRKNTLNLHPLFEVDNYPQFVKLMQQDFKKKY</sequence>
<evidence type="ECO:0000313" key="2">
    <source>
        <dbReference type="Proteomes" id="UP000051931"/>
    </source>
</evidence>
<protein>
    <submittedName>
        <fullName evidence="1">HAD hydrolase, subfamily IA</fullName>
    </submittedName>
</protein>
<dbReference type="EMBL" id="AZFB01000013">
    <property type="protein sequence ID" value="KRL62122.1"/>
    <property type="molecule type" value="Genomic_DNA"/>
</dbReference>